<evidence type="ECO:0000313" key="5">
    <source>
        <dbReference type="EMBL" id="CAA9281065.1"/>
    </source>
</evidence>
<dbReference type="Gene3D" id="3.40.50.150">
    <property type="entry name" value="Vaccinia Virus protein VP39"/>
    <property type="match status" value="1"/>
</dbReference>
<dbReference type="GO" id="GO:0008757">
    <property type="term" value="F:S-adenosylmethionine-dependent methyltransferase activity"/>
    <property type="evidence" value="ECO:0007669"/>
    <property type="project" value="InterPro"/>
</dbReference>
<accession>A0A6J4JKS8</accession>
<feature type="domain" description="Methyltransferase type 11" evidence="4">
    <location>
        <begin position="12"/>
        <end position="99"/>
    </location>
</feature>
<reference evidence="5" key="1">
    <citation type="submission" date="2020-02" db="EMBL/GenBank/DDBJ databases">
        <authorList>
            <person name="Meier V. D."/>
        </authorList>
    </citation>
    <scope>NUCLEOTIDE SEQUENCE</scope>
    <source>
        <strain evidence="5">AVDCRST_MAG95</strain>
    </source>
</reference>
<dbReference type="EMBL" id="CADCTJ010001036">
    <property type="protein sequence ID" value="CAA9281065.1"/>
    <property type="molecule type" value="Genomic_DNA"/>
</dbReference>
<dbReference type="PANTHER" id="PTHR44942:SF4">
    <property type="entry name" value="METHYLTRANSFERASE TYPE 11 DOMAIN-CONTAINING PROTEIN"/>
    <property type="match status" value="1"/>
</dbReference>
<dbReference type="GO" id="GO:0032259">
    <property type="term" value="P:methylation"/>
    <property type="evidence" value="ECO:0007669"/>
    <property type="project" value="UniProtKB-KW"/>
</dbReference>
<organism evidence="5">
    <name type="scientific">uncultured Adhaeribacter sp</name>
    <dbReference type="NCBI Taxonomy" id="448109"/>
    <lineage>
        <taxon>Bacteria</taxon>
        <taxon>Pseudomonadati</taxon>
        <taxon>Bacteroidota</taxon>
        <taxon>Cytophagia</taxon>
        <taxon>Cytophagales</taxon>
        <taxon>Hymenobacteraceae</taxon>
        <taxon>Adhaeribacter</taxon>
        <taxon>environmental samples</taxon>
    </lineage>
</organism>
<name>A0A6J4JKS8_9BACT</name>
<keyword evidence="2 5" id="KW-0489">Methyltransferase</keyword>
<dbReference type="PANTHER" id="PTHR44942">
    <property type="entry name" value="METHYLTRANSF_11 DOMAIN-CONTAINING PROTEIN"/>
    <property type="match status" value="1"/>
</dbReference>
<proteinExistence type="inferred from homology"/>
<dbReference type="Pfam" id="PF08241">
    <property type="entry name" value="Methyltransf_11"/>
    <property type="match status" value="1"/>
</dbReference>
<evidence type="ECO:0000256" key="2">
    <source>
        <dbReference type="ARBA" id="ARBA00022603"/>
    </source>
</evidence>
<keyword evidence="3 5" id="KW-0808">Transferase</keyword>
<dbReference type="AlphaFoldDB" id="A0A6J4JKS8"/>
<gene>
    <name evidence="5" type="ORF">AVDCRST_MAG95-3310</name>
</gene>
<evidence type="ECO:0000256" key="1">
    <source>
        <dbReference type="ARBA" id="ARBA00008361"/>
    </source>
</evidence>
<dbReference type="InterPro" id="IPR051052">
    <property type="entry name" value="Diverse_substrate_MTase"/>
</dbReference>
<comment type="similarity">
    <text evidence="1">Belongs to the methyltransferase superfamily.</text>
</comment>
<evidence type="ECO:0000256" key="3">
    <source>
        <dbReference type="ARBA" id="ARBA00022679"/>
    </source>
</evidence>
<protein>
    <submittedName>
        <fullName evidence="5">SAM-dependent methyltransferases</fullName>
    </submittedName>
</protein>
<sequence>MQEVKHTEQAWDCATGNGQVALELANYFKEVNATDISQAQLDQAETRENIHYSISRAEQTNFPDSTFDLITVAQAIHWFDFGAFYREVRRVSKPGGILAVWGYGVMQFADHQINEQLQHFYCVVTNPYWDPERRYLDEAYQTIPFDLPEINIPETFAIEQSFTLASLQGYLNTWSAVKKMQQKTSPKDPVGEFISGLQEYWPVAAMQPATFPIHLRVGRVE</sequence>
<dbReference type="InterPro" id="IPR029063">
    <property type="entry name" value="SAM-dependent_MTases_sf"/>
</dbReference>
<dbReference type="InterPro" id="IPR013216">
    <property type="entry name" value="Methyltransf_11"/>
</dbReference>
<dbReference type="SUPFAM" id="SSF53335">
    <property type="entry name" value="S-adenosyl-L-methionine-dependent methyltransferases"/>
    <property type="match status" value="1"/>
</dbReference>
<dbReference type="CDD" id="cd02440">
    <property type="entry name" value="AdoMet_MTases"/>
    <property type="match status" value="1"/>
</dbReference>
<evidence type="ECO:0000259" key="4">
    <source>
        <dbReference type="Pfam" id="PF08241"/>
    </source>
</evidence>